<accession>A0ABY6A665</accession>
<evidence type="ECO:0000256" key="2">
    <source>
        <dbReference type="ARBA" id="ARBA00023015"/>
    </source>
</evidence>
<reference evidence="6" key="1">
    <citation type="submission" date="2022-09" db="EMBL/GenBank/DDBJ databases">
        <title>Bacterial diversity in gut of crayfish and pufferfish.</title>
        <authorList>
            <person name="Huang Y."/>
        </authorList>
    </citation>
    <scope>NUCLEOTIDE SEQUENCE</scope>
    <source>
        <strain evidence="6">PR12</strain>
    </source>
</reference>
<keyword evidence="4" id="KW-0804">Transcription</keyword>
<keyword evidence="7" id="KW-1185">Reference proteome</keyword>
<evidence type="ECO:0000259" key="5">
    <source>
        <dbReference type="PROSITE" id="PS50931"/>
    </source>
</evidence>
<dbReference type="InterPro" id="IPR036388">
    <property type="entry name" value="WH-like_DNA-bd_sf"/>
</dbReference>
<gene>
    <name evidence="6" type="ORF">N4T19_07560</name>
</gene>
<dbReference type="Pfam" id="PF00126">
    <property type="entry name" value="HTH_1"/>
    <property type="match status" value="1"/>
</dbReference>
<dbReference type="PANTHER" id="PTHR30537">
    <property type="entry name" value="HTH-TYPE TRANSCRIPTIONAL REGULATOR"/>
    <property type="match status" value="1"/>
</dbReference>
<name>A0ABY6A665_9BURK</name>
<dbReference type="InterPro" id="IPR000847">
    <property type="entry name" value="LysR_HTH_N"/>
</dbReference>
<keyword evidence="2" id="KW-0805">Transcription regulation</keyword>
<evidence type="ECO:0000313" key="6">
    <source>
        <dbReference type="EMBL" id="UXC19951.1"/>
    </source>
</evidence>
<sequence>MDRLHAIDVFLAIAEQGSLTRAAEALELSLPSVVRTLAALEKHLGVRLFNRNTRRLAITDEGRAYRVHALAIRAAVAESEQAMSRAQAEPSGSISLTASVKFGELHVAPLVASYLQRYPQVEVQLLLLDRVVNLVEEGLDLAVRIAPLPDSSLVARHVVDIHQVIAASPALVAACGMPQQPQDLAALPCIEFGGVGDANLWEFVSQGRPERVKVKGRMRCNTVGGNIAGCIAGQGFGRFLHYQVMDAIARGELVRILPGHAPAPRPLSLVYPSKHHGTVRVSTLVEHLAEQLRARLGEFAPSAEKR</sequence>
<evidence type="ECO:0000256" key="4">
    <source>
        <dbReference type="ARBA" id="ARBA00023163"/>
    </source>
</evidence>
<protein>
    <submittedName>
        <fullName evidence="6">LysR family transcriptional regulator</fullName>
    </submittedName>
</protein>
<dbReference type="PANTHER" id="PTHR30537:SF5">
    <property type="entry name" value="HTH-TYPE TRANSCRIPTIONAL ACTIVATOR TTDR-RELATED"/>
    <property type="match status" value="1"/>
</dbReference>
<evidence type="ECO:0000256" key="3">
    <source>
        <dbReference type="ARBA" id="ARBA00023125"/>
    </source>
</evidence>
<proteinExistence type="inferred from homology"/>
<dbReference type="Proteomes" id="UP001058290">
    <property type="component" value="Chromosome"/>
</dbReference>
<dbReference type="EMBL" id="CP104377">
    <property type="protein sequence ID" value="UXC19951.1"/>
    <property type="molecule type" value="Genomic_DNA"/>
</dbReference>
<dbReference type="PROSITE" id="PS50931">
    <property type="entry name" value="HTH_LYSR"/>
    <property type="match status" value="1"/>
</dbReference>
<dbReference type="Pfam" id="PF03466">
    <property type="entry name" value="LysR_substrate"/>
    <property type="match status" value="1"/>
</dbReference>
<evidence type="ECO:0000313" key="7">
    <source>
        <dbReference type="Proteomes" id="UP001058290"/>
    </source>
</evidence>
<dbReference type="InterPro" id="IPR005119">
    <property type="entry name" value="LysR_subst-bd"/>
</dbReference>
<dbReference type="SUPFAM" id="SSF53850">
    <property type="entry name" value="Periplasmic binding protein-like II"/>
    <property type="match status" value="1"/>
</dbReference>
<evidence type="ECO:0000256" key="1">
    <source>
        <dbReference type="ARBA" id="ARBA00009437"/>
    </source>
</evidence>
<dbReference type="Gene3D" id="3.40.190.290">
    <property type="match status" value="1"/>
</dbReference>
<feature type="domain" description="HTH lysR-type" evidence="5">
    <location>
        <begin position="1"/>
        <end position="59"/>
    </location>
</feature>
<organism evidence="6 7">
    <name type="scientific">Comamonas squillarum</name>
    <dbReference type="NCBI Taxonomy" id="2977320"/>
    <lineage>
        <taxon>Bacteria</taxon>
        <taxon>Pseudomonadati</taxon>
        <taxon>Pseudomonadota</taxon>
        <taxon>Betaproteobacteria</taxon>
        <taxon>Burkholderiales</taxon>
        <taxon>Comamonadaceae</taxon>
        <taxon>Comamonas</taxon>
    </lineage>
</organism>
<comment type="similarity">
    <text evidence="1">Belongs to the LysR transcriptional regulatory family.</text>
</comment>
<keyword evidence="3" id="KW-0238">DNA-binding</keyword>
<dbReference type="RefSeq" id="WP_182342386.1">
    <property type="nucleotide sequence ID" value="NZ_CP104377.1"/>
</dbReference>
<dbReference type="InterPro" id="IPR036390">
    <property type="entry name" value="WH_DNA-bd_sf"/>
</dbReference>
<dbReference type="Gene3D" id="1.10.10.10">
    <property type="entry name" value="Winged helix-like DNA-binding domain superfamily/Winged helix DNA-binding domain"/>
    <property type="match status" value="1"/>
</dbReference>
<dbReference type="InterPro" id="IPR058163">
    <property type="entry name" value="LysR-type_TF_proteobact-type"/>
</dbReference>
<dbReference type="SUPFAM" id="SSF46785">
    <property type="entry name" value="Winged helix' DNA-binding domain"/>
    <property type="match status" value="1"/>
</dbReference>